<evidence type="ECO:0008006" key="3">
    <source>
        <dbReference type="Google" id="ProtNLM"/>
    </source>
</evidence>
<dbReference type="PANTHER" id="PTHR39179">
    <property type="entry name" value="SPORE COAT PROTEIN I"/>
    <property type="match status" value="1"/>
</dbReference>
<dbReference type="PANTHER" id="PTHR39179:SF3">
    <property type="entry name" value="COTS-RELATED PROTEIN"/>
    <property type="match status" value="1"/>
</dbReference>
<organism evidence="1 2">
    <name type="scientific">Aquibacillus koreensis</name>
    <dbReference type="NCBI Taxonomy" id="279446"/>
    <lineage>
        <taxon>Bacteria</taxon>
        <taxon>Bacillati</taxon>
        <taxon>Bacillota</taxon>
        <taxon>Bacilli</taxon>
        <taxon>Bacillales</taxon>
        <taxon>Bacillaceae</taxon>
        <taxon>Aquibacillus</taxon>
    </lineage>
</organism>
<sequence length="340" mass="41540">MTNVKRLLQAYQIKPTEITSITKRLYKIQSHQYTFALKRASIPRDRLNIWQKVYQMGNQHQLSSILPVYLTKKIQIYEEHEKEIYYLTPWKEKKESDEPSHEIESFYRSIGKVHNQTKKEQTVQVDQLEQFVSKEKQLIVQYRQKLLRYVERFEKKHYMSPFELRVCMQYRDLDYLFRQIDYWYDYYLEDITQEKIAFLSLCHGNLRRSHLIYQSSETYFVNWEHAFLGSSMNDLAGYYYNEFKYHDCYLSDMMESFSVYEKYNSLLQSERSLLAVILLNPKSYVHLIERYAKGNLSSIEPFQIRRLEYNYRRLMHGLSFQDFLYRTREAIKEKEMESTD</sequence>
<dbReference type="EMBL" id="JAMQJZ010000001">
    <property type="protein sequence ID" value="MDC3419175.1"/>
    <property type="molecule type" value="Genomic_DNA"/>
</dbReference>
<comment type="caution">
    <text evidence="1">The sequence shown here is derived from an EMBL/GenBank/DDBJ whole genome shotgun (WGS) entry which is preliminary data.</text>
</comment>
<gene>
    <name evidence="1" type="ORF">NC661_02125</name>
</gene>
<dbReference type="Gene3D" id="3.90.1200.10">
    <property type="match status" value="1"/>
</dbReference>
<keyword evidence="2" id="KW-1185">Reference proteome</keyword>
<dbReference type="GO" id="GO:0042601">
    <property type="term" value="C:endospore-forming forespore"/>
    <property type="evidence" value="ECO:0007669"/>
    <property type="project" value="TreeGrafter"/>
</dbReference>
<proteinExistence type="predicted"/>
<dbReference type="AlphaFoldDB" id="A0A9X3WIK9"/>
<dbReference type="SUPFAM" id="SSF56112">
    <property type="entry name" value="Protein kinase-like (PK-like)"/>
    <property type="match status" value="1"/>
</dbReference>
<dbReference type="InterPro" id="IPR011009">
    <property type="entry name" value="Kinase-like_dom_sf"/>
</dbReference>
<dbReference type="Proteomes" id="UP001145072">
    <property type="component" value="Unassembled WGS sequence"/>
</dbReference>
<reference evidence="1" key="1">
    <citation type="submission" date="2022-06" db="EMBL/GenBank/DDBJ databases">
        <title>Aquibacillus sp. a new bacterium isolated from soil saline samples.</title>
        <authorList>
            <person name="Galisteo C."/>
            <person name="De La Haba R."/>
            <person name="Sanchez-Porro C."/>
            <person name="Ventosa A."/>
        </authorList>
    </citation>
    <scope>NUCLEOTIDE SEQUENCE</scope>
    <source>
        <strain evidence="1">JCM 12387</strain>
    </source>
</reference>
<dbReference type="InterPro" id="IPR047175">
    <property type="entry name" value="CotS-like"/>
</dbReference>
<accession>A0A9X3WIK9</accession>
<evidence type="ECO:0000313" key="1">
    <source>
        <dbReference type="EMBL" id="MDC3419175.1"/>
    </source>
</evidence>
<name>A0A9X3WIK9_9BACI</name>
<dbReference type="RefSeq" id="WP_259871931.1">
    <property type="nucleotide sequence ID" value="NZ_JAMQJZ010000001.1"/>
</dbReference>
<dbReference type="Gene3D" id="3.30.200.20">
    <property type="entry name" value="Phosphorylase Kinase, domain 1"/>
    <property type="match status" value="1"/>
</dbReference>
<protein>
    <recommendedName>
        <fullName evidence="3">Spore coat protein YsxE</fullName>
    </recommendedName>
</protein>
<evidence type="ECO:0000313" key="2">
    <source>
        <dbReference type="Proteomes" id="UP001145072"/>
    </source>
</evidence>